<dbReference type="InterPro" id="IPR036770">
    <property type="entry name" value="Ankyrin_rpt-contain_sf"/>
</dbReference>
<dbReference type="PANTHER" id="PTHR24171">
    <property type="entry name" value="ANKYRIN REPEAT DOMAIN-CONTAINING PROTEIN 39-RELATED"/>
    <property type="match status" value="1"/>
</dbReference>
<keyword evidence="6" id="KW-1185">Reference proteome</keyword>
<dbReference type="PROSITE" id="PS50297">
    <property type="entry name" value="ANK_REP_REGION"/>
    <property type="match status" value="6"/>
</dbReference>
<dbReference type="Pfam" id="PF00651">
    <property type="entry name" value="BTB"/>
    <property type="match status" value="1"/>
</dbReference>
<dbReference type="PROSITE" id="PS50088">
    <property type="entry name" value="ANK_REPEAT"/>
    <property type="match status" value="8"/>
</dbReference>
<dbReference type="InterPro" id="IPR011333">
    <property type="entry name" value="SKP1/BTB/POZ_sf"/>
</dbReference>
<protein>
    <submittedName>
        <fullName evidence="5">Ada2a-containing complex component 3 isoform d</fullName>
    </submittedName>
</protein>
<gene>
    <name evidence="5" type="ORF">M0811_09886</name>
</gene>
<keyword evidence="2 3" id="KW-0040">ANK repeat</keyword>
<dbReference type="PANTHER" id="PTHR24171:SF9">
    <property type="entry name" value="ANKYRIN REPEAT DOMAIN-CONTAINING PROTEIN 39"/>
    <property type="match status" value="1"/>
</dbReference>
<dbReference type="OrthoDB" id="194358at2759"/>
<feature type="repeat" description="ANK" evidence="3">
    <location>
        <begin position="190"/>
        <end position="225"/>
    </location>
</feature>
<evidence type="ECO:0000256" key="1">
    <source>
        <dbReference type="ARBA" id="ARBA00022737"/>
    </source>
</evidence>
<feature type="repeat" description="ANK" evidence="3">
    <location>
        <begin position="117"/>
        <end position="153"/>
    </location>
</feature>
<dbReference type="SUPFAM" id="SSF48403">
    <property type="entry name" value="Ankyrin repeat"/>
    <property type="match status" value="1"/>
</dbReference>
<sequence>MDKKKQKETLLQIACRNQNKNSFEIIKFFIENGSDVNVKNKKNQTALHIVCQSQKKPKVIELIKLLISKGADINAKNDLNQTPLHLACQFQNNKENSFRIIKYLVKKGADVNAQNFENEITLHLACQYQHNKSSFDVVKYLIENDSSVNATNRYNQTPLHLACQFQNKHSLEIIKYLLENGANINAKTQYNQTPLHFACHSQYEKSFEVVKYLLENGADINAKTIYNQTPLHLASQCQNTNSFTIVKYLIEKGADVNAKNNRNQTALHLACQFQNDDKNSFQIVKFLLEKDADIDSKDSINQTPLDYSICENNIHSIALLIMNDANVFELKESEITKEIVDLFPKIYSINQDLNNLLNSNDNFPDFEIETNDPFKFKVHKQILLLRFDHNEINIQKFINNCKNKSKKVVEIVINFIYTGFPNFDNFIQRFQNLIEYKNQFEQIKSSFETQKISVAELMTELFTIDKSKKEIFEKKSKKQNEINEEFFKEIGLNSNWIKSKSKRKGIIKDLSKLYKENDSKKDFTIICENGKEIKIHKLILFLRSELFKGMFQLNIRDTSNEVQDYSRKSFETLNQFIYFLYHDGFEENKINPKIIEELEDIKDYYQLNQNSIIDLILFELISSN</sequence>
<accession>A0A9Q0R9C6</accession>
<dbReference type="InterPro" id="IPR000210">
    <property type="entry name" value="BTB/POZ_dom"/>
</dbReference>
<dbReference type="AlphaFoldDB" id="A0A9Q0R9C6"/>
<proteinExistence type="predicted"/>
<feature type="repeat" description="ANK" evidence="3">
    <location>
        <begin position="6"/>
        <end position="41"/>
    </location>
</feature>
<dbReference type="CDD" id="cd18186">
    <property type="entry name" value="BTB_POZ_ZBTB_KLHL-like"/>
    <property type="match status" value="1"/>
</dbReference>
<evidence type="ECO:0000256" key="2">
    <source>
        <dbReference type="ARBA" id="ARBA00023043"/>
    </source>
</evidence>
<keyword evidence="1" id="KW-0677">Repeat</keyword>
<feature type="domain" description="BTB" evidence="4">
    <location>
        <begin position="521"/>
        <end position="589"/>
    </location>
</feature>
<feature type="repeat" description="ANK" evidence="3">
    <location>
        <begin position="154"/>
        <end position="189"/>
    </location>
</feature>
<evidence type="ECO:0000313" key="5">
    <source>
        <dbReference type="EMBL" id="KAJ5071726.1"/>
    </source>
</evidence>
<evidence type="ECO:0000313" key="6">
    <source>
        <dbReference type="Proteomes" id="UP001149090"/>
    </source>
</evidence>
<dbReference type="Gene3D" id="1.25.40.20">
    <property type="entry name" value="Ankyrin repeat-containing domain"/>
    <property type="match status" value="4"/>
</dbReference>
<dbReference type="Pfam" id="PF12796">
    <property type="entry name" value="Ank_2"/>
    <property type="match status" value="3"/>
</dbReference>
<feature type="repeat" description="ANK" evidence="3">
    <location>
        <begin position="262"/>
        <end position="299"/>
    </location>
</feature>
<evidence type="ECO:0000259" key="4">
    <source>
        <dbReference type="PROSITE" id="PS50097"/>
    </source>
</evidence>
<feature type="repeat" description="ANK" evidence="3">
    <location>
        <begin position="42"/>
        <end position="78"/>
    </location>
</feature>
<feature type="repeat" description="ANK" evidence="3">
    <location>
        <begin position="226"/>
        <end position="261"/>
    </location>
</feature>
<evidence type="ECO:0000256" key="3">
    <source>
        <dbReference type="PROSITE-ProRule" id="PRU00023"/>
    </source>
</evidence>
<dbReference type="SMART" id="SM00248">
    <property type="entry name" value="ANK"/>
    <property type="match status" value="9"/>
</dbReference>
<feature type="repeat" description="ANK" evidence="3">
    <location>
        <begin position="79"/>
        <end position="116"/>
    </location>
</feature>
<dbReference type="PROSITE" id="PS50097">
    <property type="entry name" value="BTB"/>
    <property type="match status" value="1"/>
</dbReference>
<comment type="caution">
    <text evidence="5">The sequence shown here is derived from an EMBL/GenBank/DDBJ whole genome shotgun (WGS) entry which is preliminary data.</text>
</comment>
<dbReference type="Gene3D" id="3.30.710.10">
    <property type="entry name" value="Potassium Channel Kv1.1, Chain A"/>
    <property type="match status" value="1"/>
</dbReference>
<organism evidence="5 6">
    <name type="scientific">Anaeramoeba ignava</name>
    <name type="common">Anaerobic marine amoeba</name>
    <dbReference type="NCBI Taxonomy" id="1746090"/>
    <lineage>
        <taxon>Eukaryota</taxon>
        <taxon>Metamonada</taxon>
        <taxon>Anaeramoebidae</taxon>
        <taxon>Anaeramoeba</taxon>
    </lineage>
</organism>
<dbReference type="EMBL" id="JAPDFW010000085">
    <property type="protein sequence ID" value="KAJ5071726.1"/>
    <property type="molecule type" value="Genomic_DNA"/>
</dbReference>
<reference evidence="5" key="1">
    <citation type="submission" date="2022-10" db="EMBL/GenBank/DDBJ databases">
        <title>Novel sulphate-reducing endosymbionts in the free-living metamonad Anaeramoeba.</title>
        <authorList>
            <person name="Jerlstrom-Hultqvist J."/>
            <person name="Cepicka I."/>
            <person name="Gallot-Lavallee L."/>
            <person name="Salas-Leiva D."/>
            <person name="Curtis B.A."/>
            <person name="Zahonova K."/>
            <person name="Pipaliya S."/>
            <person name="Dacks J."/>
            <person name="Roger A.J."/>
        </authorList>
    </citation>
    <scope>NUCLEOTIDE SEQUENCE</scope>
    <source>
        <strain evidence="5">BMAN</strain>
    </source>
</reference>
<dbReference type="PRINTS" id="PR01415">
    <property type="entry name" value="ANKYRIN"/>
</dbReference>
<dbReference type="Proteomes" id="UP001149090">
    <property type="component" value="Unassembled WGS sequence"/>
</dbReference>
<dbReference type="InterPro" id="IPR002110">
    <property type="entry name" value="Ankyrin_rpt"/>
</dbReference>
<dbReference type="SUPFAM" id="SSF54695">
    <property type="entry name" value="POZ domain"/>
    <property type="match status" value="1"/>
</dbReference>
<name>A0A9Q0R9C6_ANAIG</name>